<evidence type="ECO:0000313" key="3">
    <source>
        <dbReference type="EMBL" id="KAK3199809.1"/>
    </source>
</evidence>
<dbReference type="Pfam" id="PF03478">
    <property type="entry name" value="Beta-prop_KIB1-4"/>
    <property type="match status" value="1"/>
</dbReference>
<comment type="caution">
    <text evidence="3">The sequence shown here is derived from an EMBL/GenBank/DDBJ whole genome shotgun (WGS) entry which is preliminary data.</text>
</comment>
<keyword evidence="4" id="KW-1185">Reference proteome</keyword>
<feature type="transmembrane region" description="Helical" evidence="1">
    <location>
        <begin position="266"/>
        <end position="287"/>
    </location>
</feature>
<keyword evidence="1" id="KW-0472">Membrane</keyword>
<sequence length="292" mass="33617">VFSSSFDWLLTIRRKPNKVRLLNPITREQIKLPLSRILFERSNDFRVIITSTSPLDPECLVIVQNLYHPSFKFSVIYCRPGADSYWKVVKINRRFNDLIFHKGELYWVDYRGELYSTDIFRCFGDRVVKSFVPPIDSRFNYLVEVEDDLLLVTTSIFRDTFIVVYKLDWIEKKWIRVRSVGNYAILLGRVYRRCSVSIPINCFRNFFKADCIYFQDKSTCRVRPNISSGEIAPNLFQNGDVVSGGDECDSGGKSGGGSGESGHGRWLIGSYSVGGAMIFVWVFVVGCDVREK</sequence>
<feature type="non-terminal residue" evidence="3">
    <location>
        <position position="292"/>
    </location>
</feature>
<evidence type="ECO:0000313" key="4">
    <source>
        <dbReference type="Proteomes" id="UP001281410"/>
    </source>
</evidence>
<keyword evidence="1" id="KW-0812">Transmembrane</keyword>
<dbReference type="EMBL" id="JANJYJ010000007">
    <property type="protein sequence ID" value="KAK3199809.1"/>
    <property type="molecule type" value="Genomic_DNA"/>
</dbReference>
<dbReference type="InterPro" id="IPR050942">
    <property type="entry name" value="F-box_BR-signaling"/>
</dbReference>
<accession>A0AAE0E0U6</accession>
<dbReference type="Proteomes" id="UP001281410">
    <property type="component" value="Unassembled WGS sequence"/>
</dbReference>
<dbReference type="AlphaFoldDB" id="A0AAE0E0U6"/>
<name>A0AAE0E0U6_9ROSI</name>
<dbReference type="PANTHER" id="PTHR44259">
    <property type="entry name" value="OS07G0183000 PROTEIN-RELATED"/>
    <property type="match status" value="1"/>
</dbReference>
<dbReference type="PANTHER" id="PTHR44259:SF15">
    <property type="entry name" value="F-BOX PROTEIN KIB2-RELATED"/>
    <property type="match status" value="1"/>
</dbReference>
<keyword evidence="1" id="KW-1133">Transmembrane helix</keyword>
<organism evidence="3 4">
    <name type="scientific">Dipteronia sinensis</name>
    <dbReference type="NCBI Taxonomy" id="43782"/>
    <lineage>
        <taxon>Eukaryota</taxon>
        <taxon>Viridiplantae</taxon>
        <taxon>Streptophyta</taxon>
        <taxon>Embryophyta</taxon>
        <taxon>Tracheophyta</taxon>
        <taxon>Spermatophyta</taxon>
        <taxon>Magnoliopsida</taxon>
        <taxon>eudicotyledons</taxon>
        <taxon>Gunneridae</taxon>
        <taxon>Pentapetalae</taxon>
        <taxon>rosids</taxon>
        <taxon>malvids</taxon>
        <taxon>Sapindales</taxon>
        <taxon>Sapindaceae</taxon>
        <taxon>Hippocastanoideae</taxon>
        <taxon>Acereae</taxon>
        <taxon>Dipteronia</taxon>
    </lineage>
</organism>
<dbReference type="InterPro" id="IPR005174">
    <property type="entry name" value="KIB1-4_b-propeller"/>
</dbReference>
<proteinExistence type="predicted"/>
<protein>
    <recommendedName>
        <fullName evidence="2">KIB1-4 beta-propeller domain-containing protein</fullName>
    </recommendedName>
</protein>
<evidence type="ECO:0000256" key="1">
    <source>
        <dbReference type="SAM" id="Phobius"/>
    </source>
</evidence>
<reference evidence="3" key="1">
    <citation type="journal article" date="2023" name="Plant J.">
        <title>Genome sequences and population genomics provide insights into the demographic history, inbreeding, and mutation load of two 'living fossil' tree species of Dipteronia.</title>
        <authorList>
            <person name="Feng Y."/>
            <person name="Comes H.P."/>
            <person name="Chen J."/>
            <person name="Zhu S."/>
            <person name="Lu R."/>
            <person name="Zhang X."/>
            <person name="Li P."/>
            <person name="Qiu J."/>
            <person name="Olsen K.M."/>
            <person name="Qiu Y."/>
        </authorList>
    </citation>
    <scope>NUCLEOTIDE SEQUENCE</scope>
    <source>
        <strain evidence="3">NBL</strain>
    </source>
</reference>
<gene>
    <name evidence="3" type="ORF">Dsin_023224</name>
</gene>
<feature type="domain" description="KIB1-4 beta-propeller" evidence="2">
    <location>
        <begin position="2"/>
        <end position="221"/>
    </location>
</feature>
<evidence type="ECO:0000259" key="2">
    <source>
        <dbReference type="Pfam" id="PF03478"/>
    </source>
</evidence>